<proteinExistence type="predicted"/>
<dbReference type="GO" id="GO:0000917">
    <property type="term" value="P:division septum assembly"/>
    <property type="evidence" value="ECO:0007669"/>
    <property type="project" value="UniProtKB-KW"/>
</dbReference>
<evidence type="ECO:0000256" key="2">
    <source>
        <dbReference type="ARBA" id="ARBA00022618"/>
    </source>
</evidence>
<dbReference type="Pfam" id="PF07072">
    <property type="entry name" value="ZapD"/>
    <property type="match status" value="1"/>
</dbReference>
<dbReference type="STRING" id="45068.Llon_0372"/>
<dbReference type="PANTHER" id="PTHR39455:SF1">
    <property type="entry name" value="CELL DIVISION PROTEIN ZAPD"/>
    <property type="match status" value="1"/>
</dbReference>
<accession>A0A0W0VTI7</accession>
<reference evidence="5 6" key="1">
    <citation type="submission" date="2015-11" db="EMBL/GenBank/DDBJ databases">
        <title>Genomic analysis of 38 Legionella species identifies large and diverse effector repertoires.</title>
        <authorList>
            <person name="Burstein D."/>
            <person name="Amaro F."/>
            <person name="Zusman T."/>
            <person name="Lifshitz Z."/>
            <person name="Cohen O."/>
            <person name="Gilbert J.A."/>
            <person name="Pupko T."/>
            <person name="Shuman H.A."/>
            <person name="Segal G."/>
        </authorList>
    </citation>
    <scope>NUCLEOTIDE SEQUENCE [LARGE SCALE GENOMIC DNA]</scope>
    <source>
        <strain evidence="5 6">ATCC 49505</strain>
    </source>
</reference>
<keyword evidence="4" id="KW-0131">Cell cycle</keyword>
<evidence type="ECO:0000256" key="4">
    <source>
        <dbReference type="ARBA" id="ARBA00023306"/>
    </source>
</evidence>
<dbReference type="GO" id="GO:0043093">
    <property type="term" value="P:FtsZ-dependent cytokinesis"/>
    <property type="evidence" value="ECO:0007669"/>
    <property type="project" value="TreeGrafter"/>
</dbReference>
<dbReference type="Gene3D" id="1.10.3900.10">
    <property type="entry name" value="YacF-like"/>
    <property type="match status" value="1"/>
</dbReference>
<dbReference type="Proteomes" id="UP000054997">
    <property type="component" value="Unassembled WGS sequence"/>
</dbReference>
<sequence length="248" mass="28582">MHQDTITFQLATHFLPKAALRLENLLQTIEQACDEKHPVVHHYALKSVLEIIKLIEKPELKSRFLKELMRIEHILNKSETEIPNALYANLFVQIQFLNHVAGRFGESVQYDPFLQSIRISLAGDNNDCAMHSPQLLLWLENEPELRQKDLKYWLKELKSLQDTVNLYLALLRSTASFDKIDMINGFYQCSLPAKSSCHLIMLRMDKKCGMVPKMQLGHHGLSLRLCEASSMNELRHTKTAMDLGICQI</sequence>
<keyword evidence="1" id="KW-0963">Cytoplasm</keyword>
<dbReference type="Gene3D" id="2.60.440.10">
    <property type="entry name" value="YacF-like domains"/>
    <property type="match status" value="1"/>
</dbReference>
<name>A0A0W0VTI7_9GAMM</name>
<dbReference type="OrthoDB" id="5648927at2"/>
<protein>
    <submittedName>
        <fullName evidence="5">Cell division protein ZapD</fullName>
    </submittedName>
</protein>
<organism evidence="5 6">
    <name type="scientific">Legionella londiniensis</name>
    <dbReference type="NCBI Taxonomy" id="45068"/>
    <lineage>
        <taxon>Bacteria</taxon>
        <taxon>Pseudomonadati</taxon>
        <taxon>Pseudomonadota</taxon>
        <taxon>Gammaproteobacteria</taxon>
        <taxon>Legionellales</taxon>
        <taxon>Legionellaceae</taxon>
        <taxon>Legionella</taxon>
    </lineage>
</organism>
<dbReference type="EMBL" id="LNYK01000003">
    <property type="protein sequence ID" value="KTD22982.1"/>
    <property type="molecule type" value="Genomic_DNA"/>
</dbReference>
<dbReference type="InterPro" id="IPR036268">
    <property type="entry name" value="ZapD_sf"/>
</dbReference>
<gene>
    <name evidence="5" type="primary">zapD</name>
    <name evidence="5" type="ORF">Llon_0372</name>
</gene>
<dbReference type="InterPro" id="IPR009777">
    <property type="entry name" value="ZapD"/>
</dbReference>
<dbReference type="PATRIC" id="fig|45068.5.peg.396"/>
<dbReference type="GO" id="GO:0032153">
    <property type="term" value="C:cell division site"/>
    <property type="evidence" value="ECO:0007669"/>
    <property type="project" value="TreeGrafter"/>
</dbReference>
<dbReference type="SUPFAM" id="SSF160950">
    <property type="entry name" value="YacF-like"/>
    <property type="match status" value="1"/>
</dbReference>
<evidence type="ECO:0000313" key="6">
    <source>
        <dbReference type="Proteomes" id="UP000054997"/>
    </source>
</evidence>
<evidence type="ECO:0000313" key="5">
    <source>
        <dbReference type="EMBL" id="KTD22982.1"/>
    </source>
</evidence>
<keyword evidence="2 5" id="KW-0132">Cell division</keyword>
<comment type="caution">
    <text evidence="5">The sequence shown here is derived from an EMBL/GenBank/DDBJ whole genome shotgun (WGS) entry which is preliminary data.</text>
</comment>
<evidence type="ECO:0000256" key="1">
    <source>
        <dbReference type="ARBA" id="ARBA00022490"/>
    </source>
</evidence>
<evidence type="ECO:0000256" key="3">
    <source>
        <dbReference type="ARBA" id="ARBA00023210"/>
    </source>
</evidence>
<keyword evidence="6" id="KW-1185">Reference proteome</keyword>
<dbReference type="PANTHER" id="PTHR39455">
    <property type="entry name" value="CELL DIVISION PROTEIN ZAPD"/>
    <property type="match status" value="1"/>
</dbReference>
<dbReference type="AlphaFoldDB" id="A0A0W0VTI7"/>
<dbReference type="InterPro" id="IPR027462">
    <property type="entry name" value="ZapD_C"/>
</dbReference>
<dbReference type="RefSeq" id="WP_058528388.1">
    <property type="nucleotide sequence ID" value="NZ_CAAAHZ010000004.1"/>
</dbReference>
<keyword evidence="3" id="KW-0717">Septation</keyword>